<dbReference type="InterPro" id="IPR003736">
    <property type="entry name" value="PAAI_dom"/>
</dbReference>
<dbReference type="Gene3D" id="3.10.129.10">
    <property type="entry name" value="Hotdog Thioesterase"/>
    <property type="match status" value="1"/>
</dbReference>
<dbReference type="InterPro" id="IPR029069">
    <property type="entry name" value="HotDog_dom_sf"/>
</dbReference>
<reference evidence="5 6" key="1">
    <citation type="submission" date="2013-11" db="EMBL/GenBank/DDBJ databases">
        <title>Draft genome sequence and annotation of the entomopathogenic bacterium, Xenorhabdus cabanillasi strain JM26.</title>
        <authorList>
            <person name="Gualtieri M."/>
            <person name="Ogier J.C."/>
            <person name="Pages S."/>
            <person name="Givaudan A."/>
            <person name="Gaudriault S."/>
        </authorList>
    </citation>
    <scope>NUCLEOTIDE SEQUENCE [LARGE SCALE GENOMIC DNA]</scope>
    <source>
        <strain evidence="5 6">JM26</strain>
    </source>
</reference>
<evidence type="ECO:0000256" key="1">
    <source>
        <dbReference type="ARBA" id="ARBA00008324"/>
    </source>
</evidence>
<name>W1J5D3_9GAMM</name>
<comment type="similarity">
    <text evidence="1">Belongs to the thioesterase PaaI family.</text>
</comment>
<dbReference type="InterPro" id="IPR011973">
    <property type="entry name" value="PaaD"/>
</dbReference>
<dbReference type="NCBIfam" id="TIGR02286">
    <property type="entry name" value="PaaD"/>
    <property type="match status" value="1"/>
</dbReference>
<dbReference type="EMBL" id="CBXE010000185">
    <property type="protein sequence ID" value="CDL85952.1"/>
    <property type="molecule type" value="Genomic_DNA"/>
</dbReference>
<evidence type="ECO:0000313" key="5">
    <source>
        <dbReference type="EMBL" id="CDL85952.1"/>
    </source>
</evidence>
<accession>W1J5D3</accession>
<dbReference type="InterPro" id="IPR006683">
    <property type="entry name" value="Thioestr_dom"/>
</dbReference>
<dbReference type="FunFam" id="3.10.129.10:FF:000022">
    <property type="entry name" value="Phenylacetic acid degradation protein"/>
    <property type="match status" value="1"/>
</dbReference>
<dbReference type="PANTHER" id="PTHR42856:SF1">
    <property type="entry name" value="ACYL-COENZYME A THIOESTERASE PAAI"/>
    <property type="match status" value="1"/>
</dbReference>
<protein>
    <submittedName>
        <fullName evidence="5">Phenylacetic acid degradation protein with thioesterase/thiol ester dehydrase-isomerase domain</fullName>
    </submittedName>
</protein>
<sequence>MNINIRSKIMPNKTSNSAKQLARHYIETMYTKDACANHMGIHIDYIDIGIAQLSMAVEHGRLNGHKTCHGGIIFTLADTAFAYACNSEGLAAVASACSIDFTRPVFNGDQLTAIASVQHQGKTSGLYDVKVTNQNGKTVAFFRGHAHRSGHSVLAEPSKVLPSQASLPKAHRREKS</sequence>
<dbReference type="PANTHER" id="PTHR42856">
    <property type="entry name" value="ACYL-COENZYME A THIOESTERASE PAAI"/>
    <property type="match status" value="1"/>
</dbReference>
<evidence type="ECO:0000256" key="2">
    <source>
        <dbReference type="ARBA" id="ARBA00022801"/>
    </source>
</evidence>
<evidence type="ECO:0000256" key="3">
    <source>
        <dbReference type="SAM" id="MobiDB-lite"/>
    </source>
</evidence>
<dbReference type="GO" id="GO:0016289">
    <property type="term" value="F:acyl-CoA hydrolase activity"/>
    <property type="evidence" value="ECO:0007669"/>
    <property type="project" value="UniProtKB-ARBA"/>
</dbReference>
<dbReference type="InterPro" id="IPR052723">
    <property type="entry name" value="Acyl-CoA_thioesterase_PaaI"/>
</dbReference>
<dbReference type="CDD" id="cd03443">
    <property type="entry name" value="PaaI_thioesterase"/>
    <property type="match status" value="1"/>
</dbReference>
<feature type="domain" description="Thioesterase" evidence="4">
    <location>
        <begin position="65"/>
        <end position="140"/>
    </location>
</feature>
<dbReference type="Pfam" id="PF03061">
    <property type="entry name" value="4HBT"/>
    <property type="match status" value="1"/>
</dbReference>
<dbReference type="AlphaFoldDB" id="W1J5D3"/>
<gene>
    <name evidence="5" type="primary">paaI</name>
    <name evidence="5" type="ORF">XCR1_2650031</name>
</gene>
<dbReference type="NCBIfam" id="TIGR00369">
    <property type="entry name" value="unchar_dom_1"/>
    <property type="match status" value="1"/>
</dbReference>
<evidence type="ECO:0000313" key="6">
    <source>
        <dbReference type="Proteomes" id="UP000019197"/>
    </source>
</evidence>
<comment type="caution">
    <text evidence="5">The sequence shown here is derived from an EMBL/GenBank/DDBJ whole genome shotgun (WGS) entry which is preliminary data.</text>
</comment>
<dbReference type="Proteomes" id="UP000019197">
    <property type="component" value="Unassembled WGS sequence"/>
</dbReference>
<proteinExistence type="inferred from homology"/>
<evidence type="ECO:0000259" key="4">
    <source>
        <dbReference type="Pfam" id="PF03061"/>
    </source>
</evidence>
<feature type="region of interest" description="Disordered" evidence="3">
    <location>
        <begin position="152"/>
        <end position="176"/>
    </location>
</feature>
<dbReference type="SUPFAM" id="SSF54637">
    <property type="entry name" value="Thioesterase/thiol ester dehydrase-isomerase"/>
    <property type="match status" value="1"/>
</dbReference>
<keyword evidence="2" id="KW-0378">Hydrolase</keyword>
<organism evidence="5 6">
    <name type="scientific">Xenorhabdus cabanillasii JM26</name>
    <dbReference type="NCBI Taxonomy" id="1427517"/>
    <lineage>
        <taxon>Bacteria</taxon>
        <taxon>Pseudomonadati</taxon>
        <taxon>Pseudomonadota</taxon>
        <taxon>Gammaproteobacteria</taxon>
        <taxon>Enterobacterales</taxon>
        <taxon>Morganellaceae</taxon>
        <taxon>Xenorhabdus</taxon>
    </lineage>
</organism>